<name>A0A918HWB0_9ACTN</name>
<sequence>MSVNITFTLTVTALRDEAQAREVVRSLDEVMEDERIQDQVNLGVAWDGDGTAFVSGETDFPLSISRFHQWQPDFESHVRFAVEEAAPGARVVLDWGYPDLERRPAVG</sequence>
<dbReference type="RefSeq" id="WP_189550347.1">
    <property type="nucleotide sequence ID" value="NZ_BMTP01000004.1"/>
</dbReference>
<organism evidence="1 2">
    <name type="scientific">Streptomyces lavendofoliae</name>
    <dbReference type="NCBI Taxonomy" id="67314"/>
    <lineage>
        <taxon>Bacteria</taxon>
        <taxon>Bacillati</taxon>
        <taxon>Actinomycetota</taxon>
        <taxon>Actinomycetes</taxon>
        <taxon>Kitasatosporales</taxon>
        <taxon>Streptomycetaceae</taxon>
        <taxon>Streptomyces</taxon>
    </lineage>
</organism>
<accession>A0A918HWB0</accession>
<reference evidence="1" key="2">
    <citation type="submission" date="2020-09" db="EMBL/GenBank/DDBJ databases">
        <authorList>
            <person name="Sun Q."/>
            <person name="Ohkuma M."/>
        </authorList>
    </citation>
    <scope>NUCLEOTIDE SEQUENCE</scope>
    <source>
        <strain evidence="1">JCM 4391</strain>
    </source>
</reference>
<evidence type="ECO:0000313" key="1">
    <source>
        <dbReference type="EMBL" id="GGU32576.1"/>
    </source>
</evidence>
<dbReference type="Proteomes" id="UP000636661">
    <property type="component" value="Unassembled WGS sequence"/>
</dbReference>
<reference evidence="1" key="1">
    <citation type="journal article" date="2014" name="Int. J. Syst. Evol. Microbiol.">
        <title>Complete genome sequence of Corynebacterium casei LMG S-19264T (=DSM 44701T), isolated from a smear-ripened cheese.</title>
        <authorList>
            <consortium name="US DOE Joint Genome Institute (JGI-PGF)"/>
            <person name="Walter F."/>
            <person name="Albersmeier A."/>
            <person name="Kalinowski J."/>
            <person name="Ruckert C."/>
        </authorList>
    </citation>
    <scope>NUCLEOTIDE SEQUENCE</scope>
    <source>
        <strain evidence="1">JCM 4391</strain>
    </source>
</reference>
<gene>
    <name evidence="1" type="ORF">GCM10010274_19460</name>
</gene>
<protein>
    <submittedName>
        <fullName evidence="1">Uncharacterized protein</fullName>
    </submittedName>
</protein>
<dbReference type="AlphaFoldDB" id="A0A918HWB0"/>
<comment type="caution">
    <text evidence="1">The sequence shown here is derived from an EMBL/GenBank/DDBJ whole genome shotgun (WGS) entry which is preliminary data.</text>
</comment>
<dbReference type="EMBL" id="BMTP01000004">
    <property type="protein sequence ID" value="GGU32576.1"/>
    <property type="molecule type" value="Genomic_DNA"/>
</dbReference>
<proteinExistence type="predicted"/>
<keyword evidence="2" id="KW-1185">Reference proteome</keyword>
<evidence type="ECO:0000313" key="2">
    <source>
        <dbReference type="Proteomes" id="UP000636661"/>
    </source>
</evidence>